<evidence type="ECO:0000256" key="5">
    <source>
        <dbReference type="ARBA" id="ARBA00022989"/>
    </source>
</evidence>
<evidence type="ECO:0000259" key="8">
    <source>
        <dbReference type="PROSITE" id="PS51380"/>
    </source>
</evidence>
<dbReference type="Gene3D" id="3.30.470.20">
    <property type="entry name" value="ATP-grasp fold, B domain"/>
    <property type="match status" value="2"/>
</dbReference>
<dbReference type="Proteomes" id="UP001346149">
    <property type="component" value="Unassembled WGS sequence"/>
</dbReference>
<name>A0AAN7LT70_TRANT</name>
<accession>A0AAN7LT70</accession>
<evidence type="ECO:0000313" key="10">
    <source>
        <dbReference type="Proteomes" id="UP001346149"/>
    </source>
</evidence>
<comment type="subunit">
    <text evidence="3">Heterooctamer of 4 alpha and 4 beta chains.</text>
</comment>
<dbReference type="InterPro" id="IPR016102">
    <property type="entry name" value="Succinyl-CoA_synth-like"/>
</dbReference>
<evidence type="ECO:0000256" key="2">
    <source>
        <dbReference type="ARBA" id="ARBA00005064"/>
    </source>
</evidence>
<dbReference type="GO" id="GO:0016036">
    <property type="term" value="P:cellular response to phosphate starvation"/>
    <property type="evidence" value="ECO:0007669"/>
    <property type="project" value="InterPro"/>
</dbReference>
<comment type="pathway">
    <text evidence="2">Carbohydrate metabolism; tricarboxylic acid cycle; succinate from succinyl-CoA (ligase route): step 1/1.</text>
</comment>
<dbReference type="PROSITE" id="PS51380">
    <property type="entry name" value="EXS"/>
    <property type="match status" value="1"/>
</dbReference>
<organism evidence="9 10">
    <name type="scientific">Trapa natans</name>
    <name type="common">Water chestnut</name>
    <dbReference type="NCBI Taxonomy" id="22666"/>
    <lineage>
        <taxon>Eukaryota</taxon>
        <taxon>Viridiplantae</taxon>
        <taxon>Streptophyta</taxon>
        <taxon>Embryophyta</taxon>
        <taxon>Tracheophyta</taxon>
        <taxon>Spermatophyta</taxon>
        <taxon>Magnoliopsida</taxon>
        <taxon>eudicotyledons</taxon>
        <taxon>Gunneridae</taxon>
        <taxon>Pentapetalae</taxon>
        <taxon>rosids</taxon>
        <taxon>malvids</taxon>
        <taxon>Myrtales</taxon>
        <taxon>Lythraceae</taxon>
        <taxon>Trapa</taxon>
    </lineage>
</organism>
<dbReference type="PANTHER" id="PTHR48477:SF1">
    <property type="entry name" value="PHOSPHATE TRANSPORTER PHO1"/>
    <property type="match status" value="1"/>
</dbReference>
<dbReference type="Pfam" id="PF03124">
    <property type="entry name" value="EXS"/>
    <property type="match status" value="1"/>
</dbReference>
<feature type="transmembrane region" description="Helical" evidence="7">
    <location>
        <begin position="194"/>
        <end position="212"/>
    </location>
</feature>
<evidence type="ECO:0000256" key="6">
    <source>
        <dbReference type="ARBA" id="ARBA00023136"/>
    </source>
</evidence>
<dbReference type="Pfam" id="PF00549">
    <property type="entry name" value="Ligase_CoA"/>
    <property type="match status" value="1"/>
</dbReference>
<feature type="transmembrane region" description="Helical" evidence="7">
    <location>
        <begin position="66"/>
        <end position="87"/>
    </location>
</feature>
<comment type="subcellular location">
    <subcellularLocation>
        <location evidence="1">Membrane</location>
        <topology evidence="1">Multi-pass membrane protein</topology>
    </subcellularLocation>
</comment>
<evidence type="ECO:0000256" key="1">
    <source>
        <dbReference type="ARBA" id="ARBA00004141"/>
    </source>
</evidence>
<dbReference type="InterPro" id="IPR052486">
    <property type="entry name" value="PHO1"/>
</dbReference>
<dbReference type="SUPFAM" id="SSF56059">
    <property type="entry name" value="Glutathione synthetase ATP-binding domain-like"/>
    <property type="match status" value="1"/>
</dbReference>
<keyword evidence="5 7" id="KW-1133">Transmembrane helix</keyword>
<dbReference type="PANTHER" id="PTHR48477">
    <property type="entry name" value="PHOSPHATE TRANSPORTER PHO1"/>
    <property type="match status" value="1"/>
</dbReference>
<dbReference type="AlphaFoldDB" id="A0AAN7LT70"/>
<proteinExistence type="predicted"/>
<keyword evidence="10" id="KW-1185">Reference proteome</keyword>
<dbReference type="SUPFAM" id="SSF52210">
    <property type="entry name" value="Succinyl-CoA synthetase domains"/>
    <property type="match status" value="1"/>
</dbReference>
<keyword evidence="6 7" id="KW-0472">Membrane</keyword>
<dbReference type="EMBL" id="JAXQNO010000012">
    <property type="protein sequence ID" value="KAK4787195.1"/>
    <property type="molecule type" value="Genomic_DNA"/>
</dbReference>
<protein>
    <recommendedName>
        <fullName evidence="8">EXS domain-containing protein</fullName>
    </recommendedName>
</protein>
<comment type="caution">
    <text evidence="9">The sequence shown here is derived from an EMBL/GenBank/DDBJ whole genome shotgun (WGS) entry which is preliminary data.</text>
</comment>
<dbReference type="GO" id="GO:0016020">
    <property type="term" value="C:membrane"/>
    <property type="evidence" value="ECO:0007669"/>
    <property type="project" value="UniProtKB-SubCell"/>
</dbReference>
<gene>
    <name evidence="9" type="ORF">SAY86_011028</name>
</gene>
<dbReference type="GO" id="GO:0005524">
    <property type="term" value="F:ATP binding"/>
    <property type="evidence" value="ECO:0007669"/>
    <property type="project" value="InterPro"/>
</dbReference>
<feature type="transmembrane region" description="Helical" evidence="7">
    <location>
        <begin position="33"/>
        <end position="54"/>
    </location>
</feature>
<dbReference type="InterPro" id="IPR013815">
    <property type="entry name" value="ATP_grasp_subdomain_1"/>
</dbReference>
<dbReference type="GO" id="GO:0003824">
    <property type="term" value="F:catalytic activity"/>
    <property type="evidence" value="ECO:0007669"/>
    <property type="project" value="InterPro"/>
</dbReference>
<dbReference type="Gene3D" id="3.30.1490.20">
    <property type="entry name" value="ATP-grasp fold, A domain"/>
    <property type="match status" value="1"/>
</dbReference>
<evidence type="ECO:0000313" key="9">
    <source>
        <dbReference type="EMBL" id="KAK4787195.1"/>
    </source>
</evidence>
<dbReference type="InterPro" id="IPR013650">
    <property type="entry name" value="ATP-grasp_succ-CoA_synth-type"/>
</dbReference>
<evidence type="ECO:0000256" key="7">
    <source>
        <dbReference type="SAM" id="Phobius"/>
    </source>
</evidence>
<feature type="domain" description="EXS" evidence="8">
    <location>
        <begin position="109"/>
        <end position="316"/>
    </location>
</feature>
<dbReference type="Pfam" id="PF08442">
    <property type="entry name" value="ATP-grasp_2"/>
    <property type="match status" value="1"/>
</dbReference>
<evidence type="ECO:0000256" key="4">
    <source>
        <dbReference type="ARBA" id="ARBA00022692"/>
    </source>
</evidence>
<dbReference type="Gene3D" id="3.40.50.261">
    <property type="entry name" value="Succinyl-CoA synthetase domains"/>
    <property type="match status" value="1"/>
</dbReference>
<keyword evidence="4 7" id="KW-0812">Transmembrane</keyword>
<evidence type="ECO:0000256" key="3">
    <source>
        <dbReference type="ARBA" id="ARBA00011412"/>
    </source>
</evidence>
<dbReference type="InterPro" id="IPR005811">
    <property type="entry name" value="SUCC_ACL_C"/>
</dbReference>
<sequence>MYGCNLFMWRSTRINYNFIFEFSSSTSLKYRDAFLICTTFMTSVVSAMVVHLLLRANGFSNSQVDAIPGILLMIFIAILVCPVDIFYRPTRYCFLRVMRNLICSPFYKVLTVDFFMAEQLTSQIPLMRHMESTACYFLARSFRTHQYEICRSGRNYREIVYVISFLLYYWRAMQCARRWFDEGDMNHLANMGKYISAIVLITSVIATIYQLYLDFPKDWGFLNPKSKNPWLRDDLILKKKGIYYFSIALNMVMRVAWVETVMKLHIGGIESKVARLLCGFLGGDSPRPLEFLQDFNLQNWISVIRGGAARPLVGREQCNGMNASANMIVQTMKYGINVPKGVAVSSAEEIRKNIQSVFPNEKELVVKSQILAGGRGLGTFKDGLKGGVHIAKVDEVENIAGPQGKVVSKFYLCEKLSLVNEMYFAITLDRKTAGPVSLVLFFCSMVKSITGDTFYFKFSFSLLDATSLIFSTIQINPIAQTSDNELIAADAKLNFDDNAAFRQKEIFSLRDPTQEDLREVAAAKADLNYIGLDGERGCMVNGVGLAMATMDIIKLHGGSPANFLDVGGNASEG</sequence>
<dbReference type="InterPro" id="IPR004342">
    <property type="entry name" value="EXS_C"/>
</dbReference>
<reference evidence="9 10" key="1">
    <citation type="journal article" date="2023" name="Hortic Res">
        <title>Pangenome of water caltrop reveals structural variations and asymmetric subgenome divergence after allopolyploidization.</title>
        <authorList>
            <person name="Zhang X."/>
            <person name="Chen Y."/>
            <person name="Wang L."/>
            <person name="Yuan Y."/>
            <person name="Fang M."/>
            <person name="Shi L."/>
            <person name="Lu R."/>
            <person name="Comes H.P."/>
            <person name="Ma Y."/>
            <person name="Chen Y."/>
            <person name="Huang G."/>
            <person name="Zhou Y."/>
            <person name="Zheng Z."/>
            <person name="Qiu Y."/>
        </authorList>
    </citation>
    <scope>NUCLEOTIDE SEQUENCE [LARGE SCALE GENOMIC DNA]</scope>
    <source>
        <strain evidence="9">F231</strain>
    </source>
</reference>